<dbReference type="InterPro" id="IPR046653">
    <property type="entry name" value="DUF6765"/>
</dbReference>
<proteinExistence type="predicted"/>
<protein>
    <submittedName>
        <fullName evidence="1">Uncharacterized protein</fullName>
    </submittedName>
</protein>
<sequence>MQIDFHHGVTYIVARLAGFGFEEADIIAHSAQYVDDATNNGEIWFDNGMLYERIASAHKMLDYNNMQMLSNHRVWLPFHFLPGNSNEPKPESPPSLDTEAFAQRCVCRPNSAPAKELMRSVIERQARRYGLYRLGIAAHVFVDTWAHQGFAGFESELNIARKLQAENDAHHEQTFGEKALALFGMNWDATVQGLVGAVLPLGHGSVLSYPDRPYLKWSYQNARGETIVRDNPKDFADAAAELFQWFCRYRAYAENPSTDLDKKYPLPPEWPTLVKHLNDIRDEDPDARHVRWLDMAKDGSFGFHEPVDYLESGIGSWKEMALGTEEDINDNEDAKLPLPPQFHKSHWKLFHDGLQAHRFYVLHELLPEYGILSS</sequence>
<gene>
    <name evidence="1" type="ORF">GCM10011396_06910</name>
</gene>
<reference evidence="1" key="1">
    <citation type="journal article" date="2014" name="Int. J. Syst. Evol. Microbiol.">
        <title>Complete genome sequence of Corynebacterium casei LMG S-19264T (=DSM 44701T), isolated from a smear-ripened cheese.</title>
        <authorList>
            <consortium name="US DOE Joint Genome Institute (JGI-PGF)"/>
            <person name="Walter F."/>
            <person name="Albersmeier A."/>
            <person name="Kalinowski J."/>
            <person name="Ruckert C."/>
        </authorList>
    </citation>
    <scope>NUCLEOTIDE SEQUENCE</scope>
    <source>
        <strain evidence="1">CGMCC 1.10998</strain>
    </source>
</reference>
<dbReference type="Pfam" id="PF20551">
    <property type="entry name" value="DUF6765"/>
    <property type="match status" value="1"/>
</dbReference>
<dbReference type="AlphaFoldDB" id="A0A916U6M7"/>
<keyword evidence="2" id="KW-1185">Reference proteome</keyword>
<evidence type="ECO:0000313" key="1">
    <source>
        <dbReference type="EMBL" id="GGC62574.1"/>
    </source>
</evidence>
<name>A0A916U6M7_9BURK</name>
<comment type="caution">
    <text evidence="1">The sequence shown here is derived from an EMBL/GenBank/DDBJ whole genome shotgun (WGS) entry which is preliminary data.</text>
</comment>
<accession>A0A916U6M7</accession>
<organism evidence="1 2">
    <name type="scientific">Undibacterium terreum</name>
    <dbReference type="NCBI Taxonomy" id="1224302"/>
    <lineage>
        <taxon>Bacteria</taxon>
        <taxon>Pseudomonadati</taxon>
        <taxon>Pseudomonadota</taxon>
        <taxon>Betaproteobacteria</taxon>
        <taxon>Burkholderiales</taxon>
        <taxon>Oxalobacteraceae</taxon>
        <taxon>Undibacterium</taxon>
    </lineage>
</organism>
<reference evidence="1" key="2">
    <citation type="submission" date="2020-09" db="EMBL/GenBank/DDBJ databases">
        <authorList>
            <person name="Sun Q."/>
            <person name="Zhou Y."/>
        </authorList>
    </citation>
    <scope>NUCLEOTIDE SEQUENCE</scope>
    <source>
        <strain evidence="1">CGMCC 1.10998</strain>
    </source>
</reference>
<dbReference type="Proteomes" id="UP000637423">
    <property type="component" value="Unassembled WGS sequence"/>
</dbReference>
<evidence type="ECO:0000313" key="2">
    <source>
        <dbReference type="Proteomes" id="UP000637423"/>
    </source>
</evidence>
<dbReference type="EMBL" id="BMED01000001">
    <property type="protein sequence ID" value="GGC62574.1"/>
    <property type="molecule type" value="Genomic_DNA"/>
</dbReference>
<dbReference type="RefSeq" id="WP_188564564.1">
    <property type="nucleotide sequence ID" value="NZ_BMED01000001.1"/>
</dbReference>